<dbReference type="AlphaFoldDB" id="A0A9P6H1A4"/>
<evidence type="ECO:0000256" key="1">
    <source>
        <dbReference type="ARBA" id="ARBA00043952"/>
    </source>
</evidence>
<reference evidence="2 3" key="1">
    <citation type="journal article" date="2020" name="Genome Biol. Evol.">
        <title>Comparative genomics of strictly vertically transmitted, feminizing microsporidia endosymbionts of amphipod crustaceans.</title>
        <authorList>
            <person name="Cormier A."/>
            <person name="Chebbi M.A."/>
            <person name="Giraud I."/>
            <person name="Wattier R."/>
            <person name="Teixeira M."/>
            <person name="Gilbert C."/>
            <person name="Rigaud T."/>
            <person name="Cordaux R."/>
        </authorList>
    </citation>
    <scope>NUCLEOTIDE SEQUENCE [LARGE SCALE GENOMIC DNA]</scope>
    <source>
        <strain evidence="2 3">Ou3-Ou53</strain>
    </source>
</reference>
<organism evidence="2 3">
    <name type="scientific">Nosema granulosis</name>
    <dbReference type="NCBI Taxonomy" id="83296"/>
    <lineage>
        <taxon>Eukaryota</taxon>
        <taxon>Fungi</taxon>
        <taxon>Fungi incertae sedis</taxon>
        <taxon>Microsporidia</taxon>
        <taxon>Nosematidae</taxon>
        <taxon>Nosema</taxon>
    </lineage>
</organism>
<evidence type="ECO:0000313" key="3">
    <source>
        <dbReference type="Proteomes" id="UP000740883"/>
    </source>
</evidence>
<proteinExistence type="predicted"/>
<keyword evidence="3" id="KW-1185">Reference proteome</keyword>
<comment type="pathway">
    <text evidence="1">Protein modification.</text>
</comment>
<sequence length="216" mass="24438">MYDRYDRQVRLIGKDVQNKIENLSVCVIDHSKSFVSGEIVKNLTLLGVRKLKLNKTALVSYEKLVLGEICKLNNNLELQIVNELDLECDVKISVNLEVKDEDTINICTQCYSFATGYSKKCDGTVEDTVKYDTVQNTVEDAVKYDTVHNTVDDTVQNTVEDTVDAVKYDTVHNTVDTVNDTVEIVKDCLLGAFVIQEIIKKIADKPFLKEYTLDIN</sequence>
<dbReference type="InterPro" id="IPR042449">
    <property type="entry name" value="Ub-E1_IAD_1"/>
</dbReference>
<gene>
    <name evidence="2" type="primary">aos-1</name>
    <name evidence="2" type="ORF">NGRA_0479</name>
</gene>
<dbReference type="OrthoDB" id="10252231at2759"/>
<name>A0A9P6H1A4_9MICR</name>
<dbReference type="Gene3D" id="3.50.50.80">
    <property type="entry name" value="Ubiquitin-activating enzyme E1, inactive adenylation domain, subdomain 1"/>
    <property type="match status" value="1"/>
</dbReference>
<dbReference type="Proteomes" id="UP000740883">
    <property type="component" value="Unassembled WGS sequence"/>
</dbReference>
<dbReference type="EMBL" id="SBJO01000017">
    <property type="protein sequence ID" value="KAF9764532.1"/>
    <property type="molecule type" value="Genomic_DNA"/>
</dbReference>
<dbReference type="GO" id="GO:0008641">
    <property type="term" value="F:ubiquitin-like modifier activating enzyme activity"/>
    <property type="evidence" value="ECO:0007669"/>
    <property type="project" value="InterPro"/>
</dbReference>
<protein>
    <submittedName>
        <fullName evidence="2">SUMO-activating enzyme subunit aos-1</fullName>
    </submittedName>
</protein>
<evidence type="ECO:0000313" key="2">
    <source>
        <dbReference type="EMBL" id="KAF9764532.1"/>
    </source>
</evidence>
<dbReference type="SUPFAM" id="SSF69572">
    <property type="entry name" value="Activating enzymes of the ubiquitin-like proteins"/>
    <property type="match status" value="1"/>
</dbReference>
<accession>A0A9P6H1A4</accession>
<dbReference type="InterPro" id="IPR035985">
    <property type="entry name" value="Ubiquitin-activating_enz"/>
</dbReference>
<comment type="caution">
    <text evidence="2">The sequence shown here is derived from an EMBL/GenBank/DDBJ whole genome shotgun (WGS) entry which is preliminary data.</text>
</comment>